<dbReference type="SUPFAM" id="SSF54160">
    <property type="entry name" value="Chromo domain-like"/>
    <property type="match status" value="1"/>
</dbReference>
<evidence type="ECO:0000313" key="20">
    <source>
        <dbReference type="EMBL" id="KAE8242503.1"/>
    </source>
</evidence>
<dbReference type="InterPro" id="IPR000953">
    <property type="entry name" value="Chromo/chromo_shadow_dom"/>
</dbReference>
<evidence type="ECO:0000256" key="15">
    <source>
        <dbReference type="ARBA" id="ARBA00047557"/>
    </source>
</evidence>
<keyword evidence="21" id="KW-1185">Reference proteome</keyword>
<accession>A0A177TD46</accession>
<dbReference type="EMBL" id="LWDF02000806">
    <property type="protein sequence ID" value="KAE8242503.1"/>
    <property type="molecule type" value="Genomic_DNA"/>
</dbReference>
<evidence type="ECO:0000256" key="10">
    <source>
        <dbReference type="ARBA" id="ARBA00023159"/>
    </source>
</evidence>
<comment type="similarity">
    <text evidence="2">Belongs to the MYST (SAS/MOZ) family.</text>
</comment>
<evidence type="ECO:0000256" key="3">
    <source>
        <dbReference type="ARBA" id="ARBA00011353"/>
    </source>
</evidence>
<evidence type="ECO:0000256" key="19">
    <source>
        <dbReference type="SAM" id="MobiDB-lite"/>
    </source>
</evidence>
<evidence type="ECO:0000256" key="1">
    <source>
        <dbReference type="ARBA" id="ARBA00004123"/>
    </source>
</evidence>
<feature type="compositionally biased region" description="Low complexity" evidence="19">
    <location>
        <begin position="332"/>
        <end position="344"/>
    </location>
</feature>
<dbReference type="GO" id="GO:0005634">
    <property type="term" value="C:nucleus"/>
    <property type="evidence" value="ECO:0007669"/>
    <property type="project" value="UniProtKB-SubCell"/>
</dbReference>
<comment type="function">
    <text evidence="14">Catalytic component of the NuA4 histone acetyltransferase (HAT) complex which is involved in epigenetic transcriptional activation of selected genes principally by acetylation of nucleosomal histones H4, H3, H2B, H2A and H2A variant H2A.Z. Acetylates histone H4 to form H4K5ac, H4K8ac, H4K12ac and H4K16ac, histone H3 to form H3K14ac, and histone H2A to form H2AK4ac and H2AK7ac. The NuA4 complex is involved in the DNA damage response and is required for chromosome segregation. The NuA4 complex plays a direct role in repair of DNA double-strand breaks (DSBs) through homologous recombination. Recruitment to promoters depends on H3K4me. Also acetylates non-histone proteins. In addition to protein acetyltransferase, can use different acyl-CoA substrates, such as 2-hydroxyisobutanoyl-CoA (2-hydroxyisobutyryl-CoA) or (2E)-butenoyl-CoA (crotonyl-CoA), and is able to mediate protein 2-hydroxyisobutyrylation and crotonylation, respectively.</text>
</comment>
<dbReference type="EC" id="2.3.1.48" evidence="4"/>
<evidence type="ECO:0000256" key="4">
    <source>
        <dbReference type="ARBA" id="ARBA00013184"/>
    </source>
</evidence>
<keyword evidence="5" id="KW-0808">Transferase</keyword>
<dbReference type="PANTHER" id="PTHR10615:SF218">
    <property type="entry name" value="HISTONE ACETYLTRANSFERASE ESA1"/>
    <property type="match status" value="1"/>
</dbReference>
<dbReference type="Gene3D" id="3.30.60.60">
    <property type="entry name" value="N-acetyl transferase-like"/>
    <property type="match status" value="1"/>
</dbReference>
<protein>
    <recommendedName>
        <fullName evidence="4">histone acetyltransferase</fullName>
        <ecNumber evidence="4">2.3.1.48</ecNumber>
    </recommendedName>
</protein>
<evidence type="ECO:0000256" key="13">
    <source>
        <dbReference type="ARBA" id="ARBA00023242"/>
    </source>
</evidence>
<keyword evidence="11" id="KW-0804">Transcription</keyword>
<dbReference type="SUPFAM" id="SSF55729">
    <property type="entry name" value="Acyl-CoA N-acyltransferases (Nat)"/>
    <property type="match status" value="1"/>
</dbReference>
<keyword evidence="10" id="KW-0010">Activator</keyword>
<dbReference type="AlphaFoldDB" id="A0A177TD46"/>
<feature type="compositionally biased region" description="Low complexity" evidence="19">
    <location>
        <begin position="223"/>
        <end position="272"/>
    </location>
</feature>
<dbReference type="Pfam" id="PF17772">
    <property type="entry name" value="zf-MYST"/>
    <property type="match status" value="1"/>
</dbReference>
<feature type="compositionally biased region" description="Acidic residues" evidence="19">
    <location>
        <begin position="118"/>
        <end position="142"/>
    </location>
</feature>
<dbReference type="InterPro" id="IPR016181">
    <property type="entry name" value="Acyl_CoA_acyltransferase"/>
</dbReference>
<evidence type="ECO:0000256" key="11">
    <source>
        <dbReference type="ARBA" id="ARBA00023163"/>
    </source>
</evidence>
<dbReference type="Gene3D" id="2.30.30.140">
    <property type="match status" value="1"/>
</dbReference>
<comment type="catalytic activity">
    <reaction evidence="18">
        <text>L-lysyl-[histone] + acetyl-CoA = N(6)-acetyl-L-lysyl-[histone] + CoA + H(+)</text>
        <dbReference type="Rhea" id="RHEA:21992"/>
        <dbReference type="Rhea" id="RHEA-COMP:9845"/>
        <dbReference type="Rhea" id="RHEA-COMP:11338"/>
        <dbReference type="ChEBI" id="CHEBI:15378"/>
        <dbReference type="ChEBI" id="CHEBI:29969"/>
        <dbReference type="ChEBI" id="CHEBI:57287"/>
        <dbReference type="ChEBI" id="CHEBI:57288"/>
        <dbReference type="ChEBI" id="CHEBI:61930"/>
        <dbReference type="EC" id="2.3.1.48"/>
    </reaction>
    <physiologicalReaction direction="left-to-right" evidence="18">
        <dbReference type="Rhea" id="RHEA:21993"/>
    </physiologicalReaction>
</comment>
<name>A0A177TD46_9BASI</name>
<dbReference type="InterPro" id="IPR025995">
    <property type="entry name" value="Tudor-knot"/>
</dbReference>
<evidence type="ECO:0000256" key="2">
    <source>
        <dbReference type="ARBA" id="ARBA00010107"/>
    </source>
</evidence>
<dbReference type="FunFam" id="3.30.60.60:FF:000001">
    <property type="entry name" value="Histone acetyltransferase"/>
    <property type="match status" value="1"/>
</dbReference>
<dbReference type="Gene3D" id="1.10.10.10">
    <property type="entry name" value="Winged helix-like DNA-binding domain superfamily/Winged helix DNA-binding domain"/>
    <property type="match status" value="1"/>
</dbReference>
<dbReference type="GO" id="GO:0000785">
    <property type="term" value="C:chromatin"/>
    <property type="evidence" value="ECO:0007669"/>
    <property type="project" value="TreeGrafter"/>
</dbReference>
<feature type="region of interest" description="Disordered" evidence="19">
    <location>
        <begin position="1"/>
        <end position="45"/>
    </location>
</feature>
<dbReference type="CDD" id="cd04301">
    <property type="entry name" value="NAT_SF"/>
    <property type="match status" value="1"/>
</dbReference>
<dbReference type="InterPro" id="IPR036388">
    <property type="entry name" value="WH-like_DNA-bd_sf"/>
</dbReference>
<feature type="compositionally biased region" description="Low complexity" evidence="19">
    <location>
        <begin position="1"/>
        <end position="30"/>
    </location>
</feature>
<feature type="compositionally biased region" description="Basic residues" evidence="19">
    <location>
        <begin position="308"/>
        <end position="321"/>
    </location>
</feature>
<evidence type="ECO:0000256" key="8">
    <source>
        <dbReference type="ARBA" id="ARBA00022990"/>
    </source>
</evidence>
<dbReference type="GO" id="GO:0006281">
    <property type="term" value="P:DNA repair"/>
    <property type="evidence" value="ECO:0007669"/>
    <property type="project" value="UniProtKB-KW"/>
</dbReference>
<dbReference type="GO" id="GO:0004402">
    <property type="term" value="F:histone acetyltransferase activity"/>
    <property type="evidence" value="ECO:0007669"/>
    <property type="project" value="InterPro"/>
</dbReference>
<dbReference type="SMART" id="SM00298">
    <property type="entry name" value="CHROMO"/>
    <property type="match status" value="1"/>
</dbReference>
<dbReference type="Pfam" id="PF11717">
    <property type="entry name" value="Tudor-knot"/>
    <property type="match status" value="1"/>
</dbReference>
<dbReference type="PANTHER" id="PTHR10615">
    <property type="entry name" value="HISTONE ACETYLTRANSFERASE"/>
    <property type="match status" value="1"/>
</dbReference>
<keyword evidence="6" id="KW-0227">DNA damage</keyword>
<evidence type="ECO:0000256" key="18">
    <source>
        <dbReference type="ARBA" id="ARBA00048940"/>
    </source>
</evidence>
<dbReference type="Proteomes" id="UP000077521">
    <property type="component" value="Unassembled WGS sequence"/>
</dbReference>
<dbReference type="GO" id="GO:0003712">
    <property type="term" value="F:transcription coregulator activity"/>
    <property type="evidence" value="ECO:0007669"/>
    <property type="project" value="TreeGrafter"/>
</dbReference>
<keyword evidence="8" id="KW-0007">Acetylation</keyword>
<feature type="region of interest" description="Disordered" evidence="19">
    <location>
        <begin position="402"/>
        <end position="433"/>
    </location>
</feature>
<feature type="compositionally biased region" description="Low complexity" evidence="19">
    <location>
        <begin position="193"/>
        <end position="206"/>
    </location>
</feature>
<dbReference type="GO" id="GO:0003682">
    <property type="term" value="F:chromatin binding"/>
    <property type="evidence" value="ECO:0007669"/>
    <property type="project" value="TreeGrafter"/>
</dbReference>
<keyword evidence="13" id="KW-0539">Nucleus</keyword>
<comment type="catalytic activity">
    <reaction evidence="16">
        <text>(2E)-butenoyl-CoA + L-lysyl-[protein] = N(6)-(2E)-butenoyl-L-lysyl-[protein] + CoA + H(+)</text>
        <dbReference type="Rhea" id="RHEA:53908"/>
        <dbReference type="Rhea" id="RHEA-COMP:9752"/>
        <dbReference type="Rhea" id="RHEA-COMP:13707"/>
        <dbReference type="ChEBI" id="CHEBI:15378"/>
        <dbReference type="ChEBI" id="CHEBI:29969"/>
        <dbReference type="ChEBI" id="CHEBI:57287"/>
        <dbReference type="ChEBI" id="CHEBI:57332"/>
        <dbReference type="ChEBI" id="CHEBI:137954"/>
    </reaction>
    <physiologicalReaction direction="left-to-right" evidence="16">
        <dbReference type="Rhea" id="RHEA:53909"/>
    </physiologicalReaction>
</comment>
<evidence type="ECO:0000256" key="17">
    <source>
        <dbReference type="ARBA" id="ARBA00047787"/>
    </source>
</evidence>
<comment type="subcellular location">
    <subcellularLocation>
        <location evidence="1">Nucleus</location>
    </subcellularLocation>
</comment>
<feature type="compositionally biased region" description="Acidic residues" evidence="19">
    <location>
        <begin position="274"/>
        <end position="291"/>
    </location>
</feature>
<dbReference type="Pfam" id="PF01853">
    <property type="entry name" value="MOZ_SAS"/>
    <property type="match status" value="1"/>
</dbReference>
<comment type="catalytic activity">
    <reaction evidence="15">
        <text>2-hydroxyisobutanoyl-CoA + L-lysyl-[protein] = N(6)-(2-hydroxyisobutanoyl)-L-lysyl-[protein] + CoA + H(+)</text>
        <dbReference type="Rhea" id="RHEA:24180"/>
        <dbReference type="Rhea" id="RHEA-COMP:9752"/>
        <dbReference type="Rhea" id="RHEA-COMP:15921"/>
        <dbReference type="ChEBI" id="CHEBI:15378"/>
        <dbReference type="ChEBI" id="CHEBI:29969"/>
        <dbReference type="ChEBI" id="CHEBI:57287"/>
        <dbReference type="ChEBI" id="CHEBI:131780"/>
        <dbReference type="ChEBI" id="CHEBI:144968"/>
    </reaction>
    <physiologicalReaction direction="left-to-right" evidence="15">
        <dbReference type="Rhea" id="RHEA:24181"/>
    </physiologicalReaction>
</comment>
<keyword evidence="9" id="KW-0805">Transcription regulation</keyword>
<proteinExistence type="inferred from homology"/>
<feature type="compositionally biased region" description="Polar residues" evidence="19">
    <location>
        <begin position="211"/>
        <end position="221"/>
    </location>
</feature>
<dbReference type="FunFam" id="3.40.630.30:FF:000002">
    <property type="entry name" value="Histone acetyltransferase"/>
    <property type="match status" value="1"/>
</dbReference>
<feature type="region of interest" description="Disordered" evidence="19">
    <location>
        <begin position="169"/>
        <end position="375"/>
    </location>
</feature>
<dbReference type="PROSITE" id="PS51726">
    <property type="entry name" value="MYST_HAT"/>
    <property type="match status" value="1"/>
</dbReference>
<feature type="compositionally biased region" description="Acidic residues" evidence="19">
    <location>
        <begin position="345"/>
        <end position="356"/>
    </location>
</feature>
<evidence type="ECO:0000256" key="12">
    <source>
        <dbReference type="ARBA" id="ARBA00023204"/>
    </source>
</evidence>
<dbReference type="InterPro" id="IPR040706">
    <property type="entry name" value="Zf-MYST"/>
</dbReference>
<feature type="region of interest" description="Disordered" evidence="19">
    <location>
        <begin position="99"/>
        <end position="142"/>
    </location>
</feature>
<evidence type="ECO:0000256" key="6">
    <source>
        <dbReference type="ARBA" id="ARBA00022763"/>
    </source>
</evidence>
<dbReference type="FunFam" id="1.10.10.10:FF:000022">
    <property type="entry name" value="Histone acetyltransferase"/>
    <property type="match status" value="1"/>
</dbReference>
<evidence type="ECO:0000256" key="16">
    <source>
        <dbReference type="ARBA" id="ARBA00047752"/>
    </source>
</evidence>
<keyword evidence="7" id="KW-0156">Chromatin regulator</keyword>
<gene>
    <name evidence="20" type="ORF">A4X13_0g7130</name>
</gene>
<dbReference type="InterPro" id="IPR016197">
    <property type="entry name" value="Chromo-like_dom_sf"/>
</dbReference>
<dbReference type="Gene3D" id="3.40.630.30">
    <property type="match status" value="1"/>
</dbReference>
<evidence type="ECO:0000256" key="14">
    <source>
        <dbReference type="ARBA" id="ARBA00045805"/>
    </source>
</evidence>
<dbReference type="InterPro" id="IPR050603">
    <property type="entry name" value="MYST_HAT"/>
</dbReference>
<comment type="subunit">
    <text evidence="3">Component of the NuA4 histone acetyltransferase complex.</text>
</comment>
<keyword evidence="12" id="KW-0234">DNA repair</keyword>
<evidence type="ECO:0000256" key="9">
    <source>
        <dbReference type="ARBA" id="ARBA00023015"/>
    </source>
</evidence>
<comment type="caution">
    <text evidence="20">The sequence shown here is derived from an EMBL/GenBank/DDBJ whole genome shotgun (WGS) entry which is preliminary data.</text>
</comment>
<sequence>MAPRNSNNSSSSTQASPHPSSSAHSNAGPADASTSSPLEAVVSQPGKYSLQDVIAGCKIFVQRPDPDTGDIEQRRAEILSIRRRPPTRTARNSRLALIRARRKRRAQAAGGVKKEGDDQGEGDDDIKEDIDGGGEGEDEVDQTEYYVHYVEFNKRLDEWVKGSRLITTKELEWPLAPAPPPSQSSAAEKRKTAASSGSVSTSAAGTPVRPSASSASQQTNLLKKAATQAALQQQAKQKQNRSAQKTTASSSTTTTAQKAPSTSTASSPARASQVEEDDDYEDDDDEDEDDVHAELVNDATSSPAQSPARHRTARARARARRIITEQGGVAGEDGAVVEMEVVTGAEEEEEDEDEDGERSMTATPAPGGADDTDGDALMADITLGSQASTADAIIKEELNTDPSQLQPIDPSHPAAGGGGAGLAAPETSDEPPTFSKAAEIEKLRTSGSMTQSVSEISRVKNLNKIQMGEFEVETWYFSPYPIEYSYIDTLYICEMCLLYFPSSFTLRRHRMKCTLVHPPGNEIYRHEDISFFEIDGRRQKTYCRNLSLLSKCFLDHKTVYFDVDPFLYYIMTRRDHTGAHIIGYFSKEKESAEGYNLACILTLPQHQRSGYGRLLIDFSYELSKREGKLGSPEKPLSDLGLMGYRAYWMETIVEILLELEKLEGVENETTIDELALKTSITHGDILHTCTALNMLKLVNGKHYLNLSDGVIEQYDRAMSKRRRKIVPERLNWTPPVFTRAQLKFGW</sequence>
<organism evidence="20 21">
    <name type="scientific">Tilletia indica</name>
    <dbReference type="NCBI Taxonomy" id="43049"/>
    <lineage>
        <taxon>Eukaryota</taxon>
        <taxon>Fungi</taxon>
        <taxon>Dikarya</taxon>
        <taxon>Basidiomycota</taxon>
        <taxon>Ustilaginomycotina</taxon>
        <taxon>Exobasidiomycetes</taxon>
        <taxon>Tilletiales</taxon>
        <taxon>Tilletiaceae</taxon>
        <taxon>Tilletia</taxon>
    </lineage>
</organism>
<evidence type="ECO:0000313" key="21">
    <source>
        <dbReference type="Proteomes" id="UP000077521"/>
    </source>
</evidence>
<reference evidence="20" key="2">
    <citation type="journal article" date="2019" name="IMA Fungus">
        <title>Genome sequencing and comparison of five Tilletia species to identify candidate genes for the detection of regulated species infecting wheat.</title>
        <authorList>
            <person name="Nguyen H.D.T."/>
            <person name="Sultana T."/>
            <person name="Kesanakurti P."/>
            <person name="Hambleton S."/>
        </authorList>
    </citation>
    <scope>NUCLEOTIDE SEQUENCE</scope>
    <source>
        <strain evidence="20">DAOMC 236416</strain>
    </source>
</reference>
<reference evidence="20" key="1">
    <citation type="submission" date="2016-04" db="EMBL/GenBank/DDBJ databases">
        <authorList>
            <person name="Nguyen H.D."/>
            <person name="Samba Siva P."/>
            <person name="Cullis J."/>
            <person name="Levesque C.A."/>
            <person name="Hambleton S."/>
        </authorList>
    </citation>
    <scope>NUCLEOTIDE SEQUENCE</scope>
    <source>
        <strain evidence="20">DAOMC 236416</strain>
    </source>
</reference>
<dbReference type="GO" id="GO:0006357">
    <property type="term" value="P:regulation of transcription by RNA polymerase II"/>
    <property type="evidence" value="ECO:0007669"/>
    <property type="project" value="TreeGrafter"/>
</dbReference>
<evidence type="ECO:0000256" key="7">
    <source>
        <dbReference type="ARBA" id="ARBA00022853"/>
    </source>
</evidence>
<evidence type="ECO:0000256" key="5">
    <source>
        <dbReference type="ARBA" id="ARBA00022679"/>
    </source>
</evidence>
<dbReference type="InterPro" id="IPR002717">
    <property type="entry name" value="HAT_MYST-type"/>
</dbReference>
<comment type="catalytic activity">
    <reaction evidence="17">
        <text>L-lysyl-[protein] + acetyl-CoA = N(6)-acetyl-L-lysyl-[protein] + CoA + H(+)</text>
        <dbReference type="Rhea" id="RHEA:45948"/>
        <dbReference type="Rhea" id="RHEA-COMP:9752"/>
        <dbReference type="Rhea" id="RHEA-COMP:10731"/>
        <dbReference type="ChEBI" id="CHEBI:15378"/>
        <dbReference type="ChEBI" id="CHEBI:29969"/>
        <dbReference type="ChEBI" id="CHEBI:57287"/>
        <dbReference type="ChEBI" id="CHEBI:57288"/>
        <dbReference type="ChEBI" id="CHEBI:61930"/>
    </reaction>
    <physiologicalReaction direction="left-to-right" evidence="17">
        <dbReference type="Rhea" id="RHEA:45949"/>
    </physiologicalReaction>
</comment>